<feature type="compositionally biased region" description="Polar residues" evidence="4">
    <location>
        <begin position="877"/>
        <end position="888"/>
    </location>
</feature>
<feature type="compositionally biased region" description="Basic and acidic residues" evidence="4">
    <location>
        <begin position="1054"/>
        <end position="1067"/>
    </location>
</feature>
<reference evidence="5 6" key="1">
    <citation type="submission" date="2017-01" db="EMBL/GenBank/DDBJ databases">
        <title>The recent genome duplication of the halophilic yeast Hortaea werneckii: insights from long-read sequencing.</title>
        <authorList>
            <person name="Sinha S."/>
            <person name="Flibotte S."/>
            <person name="Neira M."/>
            <person name="Lenassi M."/>
            <person name="Gostincar C."/>
            <person name="Stajich J.E."/>
            <person name="Nislow C.E."/>
        </authorList>
    </citation>
    <scope>NUCLEOTIDE SEQUENCE [LARGE SCALE GENOMIC DNA]</scope>
    <source>
        <strain evidence="5 6">EXF-2000</strain>
    </source>
</reference>
<dbReference type="EMBL" id="MUNK01000061">
    <property type="protein sequence ID" value="OTA34266.1"/>
    <property type="molecule type" value="Genomic_DNA"/>
</dbReference>
<proteinExistence type="predicted"/>
<keyword evidence="3" id="KW-0539">Nucleus</keyword>
<comment type="subcellular location">
    <subcellularLocation>
        <location evidence="1">Nucleus</location>
        <location evidence="1">Nucleolus</location>
    </subcellularLocation>
</comment>
<dbReference type="VEuPathDB" id="FungiDB:BTJ68_05865"/>
<dbReference type="InParanoid" id="A0A1Z5TE21"/>
<feature type="compositionally biased region" description="Acidic residues" evidence="4">
    <location>
        <begin position="411"/>
        <end position="422"/>
    </location>
</feature>
<feature type="region of interest" description="Disordered" evidence="4">
    <location>
        <begin position="1"/>
        <end position="290"/>
    </location>
</feature>
<feature type="compositionally biased region" description="Basic and acidic residues" evidence="4">
    <location>
        <begin position="537"/>
        <end position="558"/>
    </location>
</feature>
<protein>
    <submittedName>
        <fullName evidence="5">Uncharacterized protein</fullName>
    </submittedName>
</protein>
<gene>
    <name evidence="5" type="ORF">BTJ68_05865</name>
</gene>
<feature type="compositionally biased region" description="Basic and acidic residues" evidence="4">
    <location>
        <begin position="648"/>
        <end position="657"/>
    </location>
</feature>
<evidence type="ECO:0000256" key="4">
    <source>
        <dbReference type="SAM" id="MobiDB-lite"/>
    </source>
</evidence>
<feature type="compositionally biased region" description="Acidic residues" evidence="4">
    <location>
        <begin position="101"/>
        <end position="113"/>
    </location>
</feature>
<feature type="compositionally biased region" description="Low complexity" evidence="4">
    <location>
        <begin position="790"/>
        <end position="799"/>
    </location>
</feature>
<feature type="compositionally biased region" description="Acidic residues" evidence="4">
    <location>
        <begin position="229"/>
        <end position="254"/>
    </location>
</feature>
<evidence type="ECO:0000313" key="5">
    <source>
        <dbReference type="EMBL" id="OTA34266.1"/>
    </source>
</evidence>
<feature type="compositionally biased region" description="Basic and acidic residues" evidence="4">
    <location>
        <begin position="942"/>
        <end position="952"/>
    </location>
</feature>
<feature type="region of interest" description="Disordered" evidence="4">
    <location>
        <begin position="1000"/>
        <end position="1067"/>
    </location>
</feature>
<feature type="compositionally biased region" description="Basic and acidic residues" evidence="4">
    <location>
        <begin position="255"/>
        <end position="269"/>
    </location>
</feature>
<dbReference type="STRING" id="1157616.A0A1Z5TE21"/>
<feature type="compositionally biased region" description="Basic and acidic residues" evidence="4">
    <location>
        <begin position="340"/>
        <end position="350"/>
    </location>
</feature>
<feature type="compositionally biased region" description="Basic and acidic residues" evidence="4">
    <location>
        <begin position="48"/>
        <end position="72"/>
    </location>
</feature>
<organism evidence="5 6">
    <name type="scientific">Hortaea werneckii EXF-2000</name>
    <dbReference type="NCBI Taxonomy" id="1157616"/>
    <lineage>
        <taxon>Eukaryota</taxon>
        <taxon>Fungi</taxon>
        <taxon>Dikarya</taxon>
        <taxon>Ascomycota</taxon>
        <taxon>Pezizomycotina</taxon>
        <taxon>Dothideomycetes</taxon>
        <taxon>Dothideomycetidae</taxon>
        <taxon>Mycosphaerellales</taxon>
        <taxon>Teratosphaeriaceae</taxon>
        <taxon>Hortaea</taxon>
    </lineage>
</organism>
<sequence length="1067" mass="119063">MPPRISRSSLKSAAAPKNVKNKSRKRNLDAYATASHQVSNNPKRRRGRESAPHRLGESLDENPRQKRRRTEDHDEEDDDASEDDSAPRRKMPSSKGRGLEEDGEVEWGSDSEGNEWRMGDVGSDEDDSDLDSEEAFGDSDEERFEGFTFRGSQSNKKKPPQRKRKMEDVDEDMGEGVDLNEDGDGGSEEEEEDDFGDEGVDLATMLDDEDEENLGGKDKTGEDEKSASDEDDEDESGSEASDEDDDDEGEDGDNEERMARLRDRIEALDGKQSTSTPSAPSADGGALSVDDLLADLDPSAQKQYAAALKTRKKSQAPKTLSAPLPKRQQDKINREVASQKAKEQLDRWRDTVINNRRAEFLSFPLQDPNATKPQGQEKFDNQGAPQNDLEANIQRIMEESGMASKPGQQGGEEDEGLGEGEEGIMKAEELGTNKLPVEEVMRRRQELRRARELLFREEIKAKRINKIKSKAYRRVHRKEKERNAEKERALLDPEGLGLAQDGDEREKMDRRRAEERMSTKHRDSKWAKQLKATNRTVWDEGARDSVHDQARRQEELRRRIAGQDVDSEEGSDLPSDDDDDGSATGDDTQTLRQLKKLNEGGQEAGKQKGVGNMKFMRDAEARQRAQNEEDVDRLRKELALEDGDGASESEKGEDEGLGRAIFGPKAKEGKAPQPKVKKPELEEGDLSGDEYETVTHGEEAPATEVGKKQVQQPKGNVKKSKDSASGPLAKAAAVPDRRDKRAQAQSQEKPATTSSWLDDDEGPKKSRKDRRREREAAGTGVIITNDDKPAAAPQKTKAQGNKIAPKSTANGQASEDYDNGSDAENPLLTKEQQKSDFHRRAFAGDDVQAAFNAEKEEDVASEDEKEISTHLPGWGSWTGTGLSRSIQKANKKQQHNPLFKHKLPGGVRPEQRKDARLPNVIISEKRDRKGGKYQAPMLPHGFEQKEQYERSLRVPVGPEWTTKETFQRATRPRVVVKPGAVIQPMEKPMVPSAACVKRTFADEKDGRLPQAQAGQVGPNMQQQEHVSEEQAKMSKMMGQEGPDIEGQGTPVQDILKEDKEPGRMRRR</sequence>
<feature type="compositionally biased region" description="Polar residues" evidence="4">
    <location>
        <begin position="743"/>
        <end position="756"/>
    </location>
</feature>
<evidence type="ECO:0000313" key="6">
    <source>
        <dbReference type="Proteomes" id="UP000194280"/>
    </source>
</evidence>
<feature type="compositionally biased region" description="Basic and acidic residues" evidence="4">
    <location>
        <begin position="615"/>
        <end position="639"/>
    </location>
</feature>
<feature type="compositionally biased region" description="Basic and acidic residues" evidence="4">
    <location>
        <begin position="478"/>
        <end position="491"/>
    </location>
</feature>
<feature type="compositionally biased region" description="Acidic residues" evidence="4">
    <location>
        <begin position="682"/>
        <end position="692"/>
    </location>
</feature>
<feature type="compositionally biased region" description="Acidic residues" evidence="4">
    <location>
        <begin position="122"/>
        <end position="143"/>
    </location>
</feature>
<dbReference type="PANTHER" id="PTHR14150">
    <property type="entry name" value="U3 SMALL NUCLEOLAR RNA-ASSOCIATED PROTEIN 14"/>
    <property type="match status" value="1"/>
</dbReference>
<comment type="caution">
    <text evidence="5">The sequence shown here is derived from an EMBL/GenBank/DDBJ whole genome shotgun (WGS) entry which is preliminary data.</text>
</comment>
<feature type="compositionally biased region" description="Basic and acidic residues" evidence="4">
    <location>
        <begin position="502"/>
        <end position="526"/>
    </location>
</feature>
<dbReference type="Proteomes" id="UP000194280">
    <property type="component" value="Unassembled WGS sequence"/>
</dbReference>
<name>A0A1Z5TE21_HORWE</name>
<feature type="region of interest" description="Disordered" evidence="4">
    <location>
        <begin position="304"/>
        <end position="385"/>
    </location>
</feature>
<feature type="compositionally biased region" description="Basic residues" evidence="4">
    <location>
        <begin position="889"/>
        <end position="903"/>
    </location>
</feature>
<keyword evidence="6" id="KW-1185">Reference proteome</keyword>
<feature type="region of interest" description="Disordered" evidence="4">
    <location>
        <begin position="398"/>
        <end position="430"/>
    </location>
</feature>
<dbReference type="FunCoup" id="A0A1Z5TE21">
    <property type="interactions" value="1321"/>
</dbReference>
<dbReference type="GO" id="GO:0032040">
    <property type="term" value="C:small-subunit processome"/>
    <property type="evidence" value="ECO:0007669"/>
    <property type="project" value="InterPro"/>
</dbReference>
<feature type="compositionally biased region" description="Acidic residues" evidence="4">
    <location>
        <begin position="73"/>
        <end position="84"/>
    </location>
</feature>
<feature type="compositionally biased region" description="Basic residues" evidence="4">
    <location>
        <begin position="468"/>
        <end position="477"/>
    </location>
</feature>
<feature type="compositionally biased region" description="Acidic residues" evidence="4">
    <location>
        <begin position="855"/>
        <end position="865"/>
    </location>
</feature>
<dbReference type="Pfam" id="PF04615">
    <property type="entry name" value="Utp14"/>
    <property type="match status" value="1"/>
</dbReference>
<dbReference type="AlphaFoldDB" id="A0A1Z5TE21"/>
<feature type="compositionally biased region" description="Basic and acidic residues" evidence="4">
    <location>
        <begin position="831"/>
        <end position="843"/>
    </location>
</feature>
<dbReference type="InterPro" id="IPR006709">
    <property type="entry name" value="SSU_processome_Utp14"/>
</dbReference>
<feature type="region of interest" description="Disordered" evidence="4">
    <location>
        <begin position="468"/>
        <end position="954"/>
    </location>
</feature>
<evidence type="ECO:0000256" key="3">
    <source>
        <dbReference type="ARBA" id="ARBA00023242"/>
    </source>
</evidence>
<evidence type="ECO:0000256" key="2">
    <source>
        <dbReference type="ARBA" id="ARBA00022553"/>
    </source>
</evidence>
<feature type="compositionally biased region" description="Basic and acidic residues" evidence="4">
    <location>
        <begin position="214"/>
        <end position="228"/>
    </location>
</feature>
<feature type="compositionally biased region" description="Acidic residues" evidence="4">
    <location>
        <begin position="168"/>
        <end position="213"/>
    </location>
</feature>
<dbReference type="OrthoDB" id="277439at2759"/>
<feature type="compositionally biased region" description="Basic residues" evidence="4">
    <location>
        <begin position="155"/>
        <end position="164"/>
    </location>
</feature>
<feature type="compositionally biased region" description="Acidic residues" evidence="4">
    <location>
        <begin position="565"/>
        <end position="581"/>
    </location>
</feature>
<dbReference type="GO" id="GO:0006364">
    <property type="term" value="P:rRNA processing"/>
    <property type="evidence" value="ECO:0007669"/>
    <property type="project" value="InterPro"/>
</dbReference>
<accession>A0A1Z5TE21</accession>
<evidence type="ECO:0000256" key="1">
    <source>
        <dbReference type="ARBA" id="ARBA00004604"/>
    </source>
</evidence>
<feature type="compositionally biased region" description="Polar residues" evidence="4">
    <location>
        <begin position="1"/>
        <end position="11"/>
    </location>
</feature>
<dbReference type="PANTHER" id="PTHR14150:SF12">
    <property type="entry name" value="U3 SMALL NUCLEOLAR RNA-ASSOCIATED PROTEIN 14 HOMOLOG A"/>
    <property type="match status" value="1"/>
</dbReference>
<keyword evidence="2" id="KW-0597">Phosphoprotein</keyword>